<dbReference type="EMBL" id="BDGU01000112">
    <property type="protein sequence ID" value="GAW02739.1"/>
    <property type="molecule type" value="Genomic_DNA"/>
</dbReference>
<evidence type="ECO:0000313" key="2">
    <source>
        <dbReference type="EMBL" id="GAW02739.1"/>
    </source>
</evidence>
<evidence type="ECO:0000313" key="3">
    <source>
        <dbReference type="Proteomes" id="UP000188533"/>
    </source>
</evidence>
<dbReference type="CDD" id="cd06168">
    <property type="entry name" value="LSMD1"/>
    <property type="match status" value="1"/>
</dbReference>
<reference evidence="2 3" key="2">
    <citation type="submission" date="2017-02" db="EMBL/GenBank/DDBJ databases">
        <title>A genome survey and senescence transcriptome analysis in Lentinula edodes.</title>
        <authorList>
            <person name="Sakamoto Y."/>
            <person name="Nakade K."/>
            <person name="Sato S."/>
            <person name="Yoshida Y."/>
            <person name="Miyazaki K."/>
            <person name="Natsume S."/>
            <person name="Konno N."/>
        </authorList>
    </citation>
    <scope>NUCLEOTIDE SEQUENCE [LARGE SCALE GENOMIC DNA]</scope>
    <source>
        <strain evidence="2 3">NBRC 111202</strain>
    </source>
</reference>
<evidence type="ECO:0000259" key="1">
    <source>
        <dbReference type="PROSITE" id="PS52002"/>
    </source>
</evidence>
<dbReference type="AlphaFoldDB" id="A0A1Q3E6T2"/>
<comment type="caution">
    <text evidence="2">The sequence shown here is derived from an EMBL/GenBank/DDBJ whole genome shotgun (WGS) entry which is preliminary data.</text>
</comment>
<dbReference type="Proteomes" id="UP000188533">
    <property type="component" value="Unassembled WGS sequence"/>
</dbReference>
<dbReference type="Pfam" id="PF01423">
    <property type="entry name" value="LSM"/>
    <property type="match status" value="1"/>
</dbReference>
<dbReference type="GO" id="GO:0003723">
    <property type="term" value="F:RNA binding"/>
    <property type="evidence" value="ECO:0007669"/>
    <property type="project" value="InterPro"/>
</dbReference>
<dbReference type="PROSITE" id="PS52002">
    <property type="entry name" value="SM"/>
    <property type="match status" value="1"/>
</dbReference>
<organism evidence="2 3">
    <name type="scientific">Lentinula edodes</name>
    <name type="common">Shiitake mushroom</name>
    <name type="synonym">Lentinus edodes</name>
    <dbReference type="NCBI Taxonomy" id="5353"/>
    <lineage>
        <taxon>Eukaryota</taxon>
        <taxon>Fungi</taxon>
        <taxon>Dikarya</taxon>
        <taxon>Basidiomycota</taxon>
        <taxon>Agaricomycotina</taxon>
        <taxon>Agaricomycetes</taxon>
        <taxon>Agaricomycetidae</taxon>
        <taxon>Agaricales</taxon>
        <taxon>Marasmiineae</taxon>
        <taxon>Omphalotaceae</taxon>
        <taxon>Lentinula</taxon>
    </lineage>
</organism>
<dbReference type="Gene3D" id="2.30.30.100">
    <property type="match status" value="1"/>
</dbReference>
<reference evidence="2 3" key="1">
    <citation type="submission" date="2016-08" db="EMBL/GenBank/DDBJ databases">
        <authorList>
            <consortium name="Lentinula edodes genome sequencing consortium"/>
            <person name="Sakamoto Y."/>
            <person name="Nakade K."/>
            <person name="Sato S."/>
            <person name="Yoshida Y."/>
            <person name="Miyazaki K."/>
            <person name="Natsume S."/>
            <person name="Konno N."/>
        </authorList>
    </citation>
    <scope>NUCLEOTIDE SEQUENCE [LARGE SCALE GENOMIC DNA]</scope>
    <source>
        <strain evidence="2 3">NBRC 111202</strain>
    </source>
</reference>
<protein>
    <submittedName>
        <fullName evidence="2">Protein</fullName>
    </submittedName>
</protein>
<dbReference type="GO" id="GO:0031417">
    <property type="term" value="C:NatC complex"/>
    <property type="evidence" value="ECO:0007669"/>
    <property type="project" value="InterPro"/>
</dbReference>
<dbReference type="InterPro" id="IPR010920">
    <property type="entry name" value="LSM_dom_sf"/>
</dbReference>
<keyword evidence="3" id="KW-1185">Reference proteome</keyword>
<sequence>MASSATKISPIDELRQLLTSTLRITVNDGRIFLGSFIGTDQPMNILLADTEEYRIESLEAGQNDREPSPGRFVGQVLIPWKIIRKIEVQETAQPQPRTRAQPNYDEYTGMNMNECIDRQVRVFVDNVHAGLLGKEQC</sequence>
<dbReference type="InterPro" id="IPR047575">
    <property type="entry name" value="Sm"/>
</dbReference>
<accession>A0A1Q3E6T2</accession>
<dbReference type="PANTHER" id="PTHR10701:SF5">
    <property type="entry name" value="N-ALPHA-ACETYLTRANSFERASE 38, NATC AUXILIARY SUBUNIT"/>
    <property type="match status" value="1"/>
</dbReference>
<dbReference type="SUPFAM" id="SSF50182">
    <property type="entry name" value="Sm-like ribonucleoproteins"/>
    <property type="match status" value="1"/>
</dbReference>
<name>A0A1Q3E6T2_LENED</name>
<dbReference type="InterPro" id="IPR050914">
    <property type="entry name" value="snRNP_SmB/NAA38-like"/>
</dbReference>
<dbReference type="SMART" id="SM00651">
    <property type="entry name" value="Sm"/>
    <property type="match status" value="1"/>
</dbReference>
<dbReference type="InterPro" id="IPR034110">
    <property type="entry name" value="LSMD1_Sm"/>
</dbReference>
<dbReference type="STRING" id="5353.A0A1Q3E6T2"/>
<dbReference type="PANTHER" id="PTHR10701">
    <property type="entry name" value="SMALL NUCLEAR RIBONUCLEOPROTEIN-ASSOCIATED PROTEIN B AND N"/>
    <property type="match status" value="1"/>
</dbReference>
<dbReference type="InterPro" id="IPR001163">
    <property type="entry name" value="Sm_dom_euk/arc"/>
</dbReference>
<feature type="domain" description="Sm" evidence="1">
    <location>
        <begin position="9"/>
        <end position="92"/>
    </location>
</feature>
<proteinExistence type="predicted"/>
<gene>
    <name evidence="2" type="ORF">LENED_004406</name>
</gene>